<feature type="region of interest" description="Disordered" evidence="5">
    <location>
        <begin position="223"/>
        <end position="280"/>
    </location>
</feature>
<feature type="compositionally biased region" description="Polar residues" evidence="5">
    <location>
        <begin position="257"/>
        <end position="266"/>
    </location>
</feature>
<sequence>MHSHTASERAPATTDPRRGFALRELWIRRVERGKEAATSTEPKAADTARTGPGAPGRPPLSRKRIIETAIDFVDRRGLIALTMRRLGEELGVEAMSLYGYVNGRQDLLEGIVDQMVAHLHLRPGQAPLQPTDGWQVYLRWLAHGVRELSRTHPNAFPLLATRHPAAPWLRPPLRSLRVVEEFLAMLSSKGFSDVRVVVAYRAFSSFLLGHLLHEVSLLSVQASPAEKPPEEAEAKDSHANQSLASTGSSTSNDSRSNCPKTAPRQSSSKHSRTCSTDSTE</sequence>
<feature type="compositionally biased region" description="Basic and acidic residues" evidence="5">
    <location>
        <begin position="227"/>
        <end position="238"/>
    </location>
</feature>
<dbReference type="SUPFAM" id="SSF46689">
    <property type="entry name" value="Homeodomain-like"/>
    <property type="match status" value="1"/>
</dbReference>
<dbReference type="InterPro" id="IPR004111">
    <property type="entry name" value="Repressor_TetR_C"/>
</dbReference>
<evidence type="ECO:0000256" key="4">
    <source>
        <dbReference type="PROSITE-ProRule" id="PRU00335"/>
    </source>
</evidence>
<reference evidence="8" key="1">
    <citation type="submission" date="2023-07" db="EMBL/GenBank/DDBJ databases">
        <title>30 novel species of actinomycetes from the DSMZ collection.</title>
        <authorList>
            <person name="Nouioui I."/>
        </authorList>
    </citation>
    <scope>NUCLEOTIDE SEQUENCE [LARGE SCALE GENOMIC DNA]</scope>
    <source>
        <strain evidence="8">DSM 45834</strain>
    </source>
</reference>
<feature type="region of interest" description="Disordered" evidence="5">
    <location>
        <begin position="32"/>
        <end position="61"/>
    </location>
</feature>
<dbReference type="InterPro" id="IPR036271">
    <property type="entry name" value="Tet_transcr_reg_TetR-rel_C_sf"/>
</dbReference>
<evidence type="ECO:0000256" key="3">
    <source>
        <dbReference type="ARBA" id="ARBA00023163"/>
    </source>
</evidence>
<evidence type="ECO:0000256" key="2">
    <source>
        <dbReference type="ARBA" id="ARBA00023125"/>
    </source>
</evidence>
<evidence type="ECO:0000256" key="1">
    <source>
        <dbReference type="ARBA" id="ARBA00023015"/>
    </source>
</evidence>
<feature type="compositionally biased region" description="Low complexity" evidence="5">
    <location>
        <begin position="242"/>
        <end position="256"/>
    </location>
</feature>
<protein>
    <submittedName>
        <fullName evidence="7">TetR/AcrR family transcriptional regulator C-terminal domain-containing protein</fullName>
    </submittedName>
</protein>
<dbReference type="Pfam" id="PF02909">
    <property type="entry name" value="TetR_C_1"/>
    <property type="match status" value="1"/>
</dbReference>
<comment type="caution">
    <text evidence="7">The sequence shown here is derived from an EMBL/GenBank/DDBJ whole genome shotgun (WGS) entry which is preliminary data.</text>
</comment>
<dbReference type="Gene3D" id="1.10.357.10">
    <property type="entry name" value="Tetracycline Repressor, domain 2"/>
    <property type="match status" value="1"/>
</dbReference>
<dbReference type="PROSITE" id="PS50977">
    <property type="entry name" value="HTH_TETR_2"/>
    <property type="match status" value="1"/>
</dbReference>
<keyword evidence="8" id="KW-1185">Reference proteome</keyword>
<evidence type="ECO:0000259" key="6">
    <source>
        <dbReference type="PROSITE" id="PS50977"/>
    </source>
</evidence>
<gene>
    <name evidence="7" type="ORF">RM445_29170</name>
</gene>
<organism evidence="7 8">
    <name type="scientific">Pseudonocardia charpentierae</name>
    <dbReference type="NCBI Taxonomy" id="3075545"/>
    <lineage>
        <taxon>Bacteria</taxon>
        <taxon>Bacillati</taxon>
        <taxon>Actinomycetota</taxon>
        <taxon>Actinomycetes</taxon>
        <taxon>Pseudonocardiales</taxon>
        <taxon>Pseudonocardiaceae</taxon>
        <taxon>Pseudonocardia</taxon>
    </lineage>
</organism>
<proteinExistence type="predicted"/>
<dbReference type="RefSeq" id="WP_311560084.1">
    <property type="nucleotide sequence ID" value="NZ_JAVREJ010000036.1"/>
</dbReference>
<evidence type="ECO:0000313" key="7">
    <source>
        <dbReference type="EMBL" id="MDT0353572.1"/>
    </source>
</evidence>
<keyword evidence="1" id="KW-0805">Transcription regulation</keyword>
<dbReference type="InterPro" id="IPR001647">
    <property type="entry name" value="HTH_TetR"/>
</dbReference>
<keyword evidence="3" id="KW-0804">Transcription</keyword>
<dbReference type="SUPFAM" id="SSF48498">
    <property type="entry name" value="Tetracyclin repressor-like, C-terminal domain"/>
    <property type="match status" value="1"/>
</dbReference>
<evidence type="ECO:0000313" key="8">
    <source>
        <dbReference type="Proteomes" id="UP001183202"/>
    </source>
</evidence>
<feature type="domain" description="HTH tetR-type" evidence="6">
    <location>
        <begin position="59"/>
        <end position="119"/>
    </location>
</feature>
<evidence type="ECO:0000256" key="5">
    <source>
        <dbReference type="SAM" id="MobiDB-lite"/>
    </source>
</evidence>
<keyword evidence="2 4" id="KW-0238">DNA-binding</keyword>
<accession>A0ABU2NHY3</accession>
<name>A0ABU2NHY3_9PSEU</name>
<dbReference type="InterPro" id="IPR009057">
    <property type="entry name" value="Homeodomain-like_sf"/>
</dbReference>
<feature type="DNA-binding region" description="H-T-H motif" evidence="4">
    <location>
        <begin position="82"/>
        <end position="101"/>
    </location>
</feature>
<dbReference type="EMBL" id="JAVREJ010000036">
    <property type="protein sequence ID" value="MDT0353572.1"/>
    <property type="molecule type" value="Genomic_DNA"/>
</dbReference>
<dbReference type="Proteomes" id="UP001183202">
    <property type="component" value="Unassembled WGS sequence"/>
</dbReference>